<evidence type="ECO:0000313" key="3">
    <source>
        <dbReference type="Proteomes" id="UP001293593"/>
    </source>
</evidence>
<gene>
    <name evidence="2" type="ORF">QN277_011920</name>
</gene>
<feature type="compositionally biased region" description="Low complexity" evidence="1">
    <location>
        <begin position="16"/>
        <end position="30"/>
    </location>
</feature>
<dbReference type="PANTHER" id="PTHR34191">
    <property type="entry name" value="LATE EMBRYOGENESIS ABUNDANT PROTEIN (LEA) FAMILY PROTEIN"/>
    <property type="match status" value="1"/>
</dbReference>
<evidence type="ECO:0000313" key="2">
    <source>
        <dbReference type="EMBL" id="KAK4280278.1"/>
    </source>
</evidence>
<evidence type="ECO:0000256" key="1">
    <source>
        <dbReference type="SAM" id="MobiDB-lite"/>
    </source>
</evidence>
<name>A0AAE1TCV6_9FABA</name>
<organism evidence="2 3">
    <name type="scientific">Acacia crassicarpa</name>
    <name type="common">northern wattle</name>
    <dbReference type="NCBI Taxonomy" id="499986"/>
    <lineage>
        <taxon>Eukaryota</taxon>
        <taxon>Viridiplantae</taxon>
        <taxon>Streptophyta</taxon>
        <taxon>Embryophyta</taxon>
        <taxon>Tracheophyta</taxon>
        <taxon>Spermatophyta</taxon>
        <taxon>Magnoliopsida</taxon>
        <taxon>eudicotyledons</taxon>
        <taxon>Gunneridae</taxon>
        <taxon>Pentapetalae</taxon>
        <taxon>rosids</taxon>
        <taxon>fabids</taxon>
        <taxon>Fabales</taxon>
        <taxon>Fabaceae</taxon>
        <taxon>Caesalpinioideae</taxon>
        <taxon>mimosoid clade</taxon>
        <taxon>Acacieae</taxon>
        <taxon>Acacia</taxon>
    </lineage>
</organism>
<dbReference type="Proteomes" id="UP001293593">
    <property type="component" value="Unassembled WGS sequence"/>
</dbReference>
<proteinExistence type="predicted"/>
<comment type="caution">
    <text evidence="2">The sequence shown here is derived from an EMBL/GenBank/DDBJ whole genome shotgun (WGS) entry which is preliminary data.</text>
</comment>
<protein>
    <submittedName>
        <fullName evidence="2">Uncharacterized protein</fullName>
    </submittedName>
</protein>
<dbReference type="PANTHER" id="PTHR34191:SF23">
    <property type="entry name" value="ABA-INDUCIBLE PROTEIN-LIKE"/>
    <property type="match status" value="1"/>
</dbReference>
<reference evidence="2" key="1">
    <citation type="submission" date="2023-10" db="EMBL/GenBank/DDBJ databases">
        <title>Chromosome-level genome of the transformable northern wattle, Acacia crassicarpa.</title>
        <authorList>
            <person name="Massaro I."/>
            <person name="Sinha N.R."/>
            <person name="Poethig S."/>
            <person name="Leichty A.R."/>
        </authorList>
    </citation>
    <scope>NUCLEOTIDE SEQUENCE</scope>
    <source>
        <strain evidence="2">Acra3RX</strain>
        <tissue evidence="2">Leaf</tissue>
    </source>
</reference>
<dbReference type="InterPro" id="IPR039624">
    <property type="entry name" value="LEA1/2/D7/KIN2"/>
</dbReference>
<feature type="region of interest" description="Disordered" evidence="1">
    <location>
        <begin position="1"/>
        <end position="40"/>
    </location>
</feature>
<accession>A0AAE1TCV6</accession>
<dbReference type="AlphaFoldDB" id="A0AAE1TCV6"/>
<sequence>MDKASDAAQSAKESIQAGGQQVKAKAQGAVDALKDATGTK</sequence>
<keyword evidence="3" id="KW-1185">Reference proteome</keyword>
<dbReference type="EMBL" id="JAWXYG010000002">
    <property type="protein sequence ID" value="KAK4280278.1"/>
    <property type="molecule type" value="Genomic_DNA"/>
</dbReference>